<dbReference type="Proteomes" id="UP000610456">
    <property type="component" value="Unassembled WGS sequence"/>
</dbReference>
<dbReference type="AlphaFoldDB" id="A0A918W048"/>
<feature type="compositionally biased region" description="Low complexity" evidence="1">
    <location>
        <begin position="36"/>
        <end position="46"/>
    </location>
</feature>
<reference evidence="2" key="2">
    <citation type="submission" date="2020-09" db="EMBL/GenBank/DDBJ databases">
        <authorList>
            <person name="Sun Q."/>
            <person name="Kim S."/>
        </authorList>
    </citation>
    <scope>NUCLEOTIDE SEQUENCE</scope>
    <source>
        <strain evidence="2">KCTC 12719</strain>
    </source>
</reference>
<reference evidence="2" key="1">
    <citation type="journal article" date="2014" name="Int. J. Syst. Evol. Microbiol.">
        <title>Complete genome sequence of Corynebacterium casei LMG S-19264T (=DSM 44701T), isolated from a smear-ripened cheese.</title>
        <authorList>
            <consortium name="US DOE Joint Genome Institute (JGI-PGF)"/>
            <person name="Walter F."/>
            <person name="Albersmeier A."/>
            <person name="Kalinowski J."/>
            <person name="Ruckert C."/>
        </authorList>
    </citation>
    <scope>NUCLEOTIDE SEQUENCE</scope>
    <source>
        <strain evidence="2">KCTC 12719</strain>
    </source>
</reference>
<organism evidence="2 3">
    <name type="scientific">Salinimicrobium marinum</name>
    <dbReference type="NCBI Taxonomy" id="680283"/>
    <lineage>
        <taxon>Bacteria</taxon>
        <taxon>Pseudomonadati</taxon>
        <taxon>Bacteroidota</taxon>
        <taxon>Flavobacteriia</taxon>
        <taxon>Flavobacteriales</taxon>
        <taxon>Flavobacteriaceae</taxon>
        <taxon>Salinimicrobium</taxon>
    </lineage>
</organism>
<gene>
    <name evidence="2" type="ORF">GCM10007103_26250</name>
</gene>
<evidence type="ECO:0000313" key="3">
    <source>
        <dbReference type="Proteomes" id="UP000610456"/>
    </source>
</evidence>
<accession>A0A918W048</accession>
<proteinExistence type="predicted"/>
<feature type="region of interest" description="Disordered" evidence="1">
    <location>
        <begin position="35"/>
        <end position="57"/>
    </location>
</feature>
<protein>
    <submittedName>
        <fullName evidence="2">Uncharacterized protein</fullName>
    </submittedName>
</protein>
<keyword evidence="3" id="KW-1185">Reference proteome</keyword>
<sequence>MNHCGKKIISFFYKLILYKPERSVGINNTDPKAQLDISSTSESSPEITDEILIPQDK</sequence>
<evidence type="ECO:0000256" key="1">
    <source>
        <dbReference type="SAM" id="MobiDB-lite"/>
    </source>
</evidence>
<comment type="caution">
    <text evidence="2">The sequence shown here is derived from an EMBL/GenBank/DDBJ whole genome shotgun (WGS) entry which is preliminary data.</text>
</comment>
<evidence type="ECO:0000313" key="2">
    <source>
        <dbReference type="EMBL" id="GHA43816.1"/>
    </source>
</evidence>
<name>A0A918W048_9FLAO</name>
<dbReference type="EMBL" id="BMXB01000012">
    <property type="protein sequence ID" value="GHA43816.1"/>
    <property type="molecule type" value="Genomic_DNA"/>
</dbReference>